<organism evidence="1">
    <name type="scientific">Salmonella derby</name>
    <dbReference type="NCBI Taxonomy" id="28144"/>
    <lineage>
        <taxon>Bacteria</taxon>
        <taxon>Pseudomonadati</taxon>
        <taxon>Pseudomonadota</taxon>
        <taxon>Gammaproteobacteria</taxon>
        <taxon>Enterobacterales</taxon>
        <taxon>Enterobacteriaceae</taxon>
        <taxon>Salmonella</taxon>
    </lineage>
</organism>
<name>A0A1S7BGA1_SALDE</name>
<accession>A0A1S7BGA1</accession>
<keyword evidence="1" id="KW-0614">Plasmid</keyword>
<geneLocation type="plasmid" evidence="1">
    <name>AnCo3</name>
</geneLocation>
<reference evidence="1" key="2">
    <citation type="submission" date="2017-03" db="EMBL/GenBank/DDBJ databases">
        <title>Genome sequences for AnCo1 and AnCo2 belong to this unpublished manuscript: Complete Genome Sequences of two phage-like plasmids encoding the CTX-M-15 Extended-Spectrum Beta-Lactamase GeneGenome sequence for AnCo3 belongs to this unpublished manuscript:AnCo3, a new member of the emerging family of phage-like plasmids.</title>
        <authorList>
            <person name="Colavecchio A."/>
            <person name="LeJeune J."/>
            <person name="Goodridge L."/>
        </authorList>
    </citation>
    <scope>NUCLEOTIDE SEQUENCE</scope>
    <source>
        <strain evidence="1">S701</strain>
        <plasmid evidence="1">AnCo3</plasmid>
    </source>
</reference>
<dbReference type="AlphaFoldDB" id="A0A1S7BGA1"/>
<evidence type="ECO:0000313" key="1">
    <source>
        <dbReference type="EMBL" id="AQX82712.1"/>
    </source>
</evidence>
<dbReference type="RefSeq" id="WP_023221814.1">
    <property type="nucleotide sequence ID" value="NZ_KY515226.1"/>
</dbReference>
<dbReference type="EMBL" id="KY515226">
    <property type="protein sequence ID" value="AQX82712.1"/>
    <property type="molecule type" value="Genomic_DNA"/>
</dbReference>
<sequence length="246" mass="27324">MSFNLSRQQFLQMFAVMQSINLINSYTAEGAAPGLAVCNKNILTDQFALLIRLLSETPLMPNLKSMPPGSTAPILINPFAEGGYLPHSGPGFVVNPETSDLNIEENALYGAMEAHINTAFTNLIRRVNMSANQITASGSAFSHFGIERSPYSPLSERVKLVFGCDKDDVAMIEVTLPHVFIFDKKAANKLIHIIRNFIGQTMIDNDFSSCTLVYDDVSKINSVHVRQTHEKTLEQKLMECPIWATW</sequence>
<protein>
    <submittedName>
        <fullName evidence="1">Uncharacterized protein</fullName>
    </submittedName>
</protein>
<reference evidence="1" key="1">
    <citation type="submission" date="2017-01" db="EMBL/GenBank/DDBJ databases">
        <authorList>
            <person name="Mah S.A."/>
            <person name="Swanson W.J."/>
            <person name="Moy G.W."/>
            <person name="Vacquier V.D."/>
        </authorList>
    </citation>
    <scope>NUCLEOTIDE SEQUENCE</scope>
    <source>
        <strain evidence="1">S701</strain>
        <plasmid evidence="1">AnCo3</plasmid>
    </source>
</reference>
<proteinExistence type="predicted"/>